<dbReference type="CDD" id="cd01014">
    <property type="entry name" value="nicotinamidase_related"/>
    <property type="match status" value="1"/>
</dbReference>
<dbReference type="SUPFAM" id="SSF52499">
    <property type="entry name" value="Isochorismatase-like hydrolases"/>
    <property type="match status" value="1"/>
</dbReference>
<evidence type="ECO:0000313" key="3">
    <source>
        <dbReference type="EMBL" id="GHF75890.1"/>
    </source>
</evidence>
<dbReference type="Proteomes" id="UP000638313">
    <property type="component" value="Unassembled WGS sequence"/>
</dbReference>
<dbReference type="EMBL" id="BNBD01000033">
    <property type="protein sequence ID" value="GHF75890.1"/>
    <property type="molecule type" value="Genomic_DNA"/>
</dbReference>
<dbReference type="InterPro" id="IPR036380">
    <property type="entry name" value="Isochorismatase-like_sf"/>
</dbReference>
<keyword evidence="1 3" id="KW-0378">Hydrolase</keyword>
<proteinExistence type="predicted"/>
<dbReference type="InterPro" id="IPR050272">
    <property type="entry name" value="Isochorismatase-like_hydrls"/>
</dbReference>
<dbReference type="Gene3D" id="3.40.50.850">
    <property type="entry name" value="Isochorismatase-like"/>
    <property type="match status" value="1"/>
</dbReference>
<dbReference type="GO" id="GO:0016787">
    <property type="term" value="F:hydrolase activity"/>
    <property type="evidence" value="ECO:0007669"/>
    <property type="project" value="UniProtKB-KW"/>
</dbReference>
<reference evidence="3" key="1">
    <citation type="journal article" date="2014" name="Int. J. Syst. Evol. Microbiol.">
        <title>Complete genome sequence of Corynebacterium casei LMG S-19264T (=DSM 44701T), isolated from a smear-ripened cheese.</title>
        <authorList>
            <consortium name="US DOE Joint Genome Institute (JGI-PGF)"/>
            <person name="Walter F."/>
            <person name="Albersmeier A."/>
            <person name="Kalinowski J."/>
            <person name="Ruckert C."/>
        </authorList>
    </citation>
    <scope>NUCLEOTIDE SEQUENCE</scope>
    <source>
        <strain evidence="3">JCM 4059</strain>
    </source>
</reference>
<dbReference type="Pfam" id="PF00857">
    <property type="entry name" value="Isochorismatase"/>
    <property type="match status" value="1"/>
</dbReference>
<sequence length="201" mass="21427">MVMDTTQLRAPRPEIAPNAALVVIDVQKGWLDPVFPPRNNPAAEENIAALVDAWQAAGRPVVFVRHDSPKADSPLRPGQEGNDFQDFVEQRRGKGTGPELLLTKTVNSAFIGTPDLRAWLDAAGIRQIVVAGIMTNWCVDTTARMGGNLGYDVIVPVDATHTFDATGPDGQLLTADELGRATATNLHAGGFARVVPTAALI</sequence>
<protein>
    <submittedName>
        <fullName evidence="3">Hydrolase</fullName>
    </submittedName>
</protein>
<dbReference type="InterPro" id="IPR000868">
    <property type="entry name" value="Isochorismatase-like_dom"/>
</dbReference>
<organism evidence="3 4">
    <name type="scientific">Streptomyces mashuensis</name>
    <dbReference type="NCBI Taxonomy" id="33904"/>
    <lineage>
        <taxon>Bacteria</taxon>
        <taxon>Bacillati</taxon>
        <taxon>Actinomycetota</taxon>
        <taxon>Actinomycetes</taxon>
        <taxon>Kitasatosporales</taxon>
        <taxon>Streptomycetaceae</taxon>
        <taxon>Streptomyces</taxon>
    </lineage>
</organism>
<dbReference type="AlphaFoldDB" id="A0A919B9L0"/>
<evidence type="ECO:0000313" key="4">
    <source>
        <dbReference type="Proteomes" id="UP000638313"/>
    </source>
</evidence>
<comment type="caution">
    <text evidence="3">The sequence shown here is derived from an EMBL/GenBank/DDBJ whole genome shotgun (WGS) entry which is preliminary data.</text>
</comment>
<accession>A0A919B9L0</accession>
<dbReference type="PANTHER" id="PTHR43540">
    <property type="entry name" value="PEROXYUREIDOACRYLATE/UREIDOACRYLATE AMIDOHYDROLASE-RELATED"/>
    <property type="match status" value="1"/>
</dbReference>
<dbReference type="PANTHER" id="PTHR43540:SF1">
    <property type="entry name" value="ISOCHORISMATASE HYDROLASE"/>
    <property type="match status" value="1"/>
</dbReference>
<gene>
    <name evidence="3" type="ORF">GCM10010218_65970</name>
</gene>
<feature type="domain" description="Isochorismatase-like" evidence="2">
    <location>
        <begin position="19"/>
        <end position="171"/>
    </location>
</feature>
<evidence type="ECO:0000259" key="2">
    <source>
        <dbReference type="Pfam" id="PF00857"/>
    </source>
</evidence>
<reference evidence="3" key="2">
    <citation type="submission" date="2020-09" db="EMBL/GenBank/DDBJ databases">
        <authorList>
            <person name="Sun Q."/>
            <person name="Ohkuma M."/>
        </authorList>
    </citation>
    <scope>NUCLEOTIDE SEQUENCE</scope>
    <source>
        <strain evidence="3">JCM 4059</strain>
    </source>
</reference>
<keyword evidence="4" id="KW-1185">Reference proteome</keyword>
<name>A0A919B9L0_9ACTN</name>
<evidence type="ECO:0000256" key="1">
    <source>
        <dbReference type="ARBA" id="ARBA00022801"/>
    </source>
</evidence>